<evidence type="ECO:0000256" key="2">
    <source>
        <dbReference type="SAM" id="MobiDB-lite"/>
    </source>
</evidence>
<proteinExistence type="inferred from homology"/>
<feature type="region of interest" description="Disordered" evidence="2">
    <location>
        <begin position="1"/>
        <end position="136"/>
    </location>
</feature>
<evidence type="ECO:0000256" key="1">
    <source>
        <dbReference type="ARBA" id="ARBA00009550"/>
    </source>
</evidence>
<evidence type="ECO:0000313" key="4">
    <source>
        <dbReference type="Proteomes" id="UP000694726"/>
    </source>
</evidence>
<dbReference type="InterPro" id="IPR026183">
    <property type="entry name" value="Taxilin_fam"/>
</dbReference>
<feature type="compositionally biased region" description="Acidic residues" evidence="2">
    <location>
        <begin position="98"/>
        <end position="115"/>
    </location>
</feature>
<feature type="compositionally biased region" description="Polar residues" evidence="2">
    <location>
        <begin position="17"/>
        <end position="40"/>
    </location>
</feature>
<sequence>METSQSAQLSGDPESTPPGNTSALTSQNGLEKQGDQDSSTPLPPPEEKAGVQPEQGAHDISEELNRQLEDIISMYGSAAGTTGKEGATTATEQPENTEPPDNEDRDYEEATDEMEREPVASGEPLTAKEPVSNKEQKLEKKILKGLGKEANLLMQNLNKLPTSEEKLDFLFKKYAELVSSLIRIKIPQISS</sequence>
<dbReference type="Ensembl" id="ENSSSCT00015102794.1">
    <property type="protein sequence ID" value="ENSSSCP00015042734.1"/>
    <property type="gene ID" value="ENSSSCG00015076242.1"/>
</dbReference>
<name>A0A8D0Q375_PIG</name>
<reference evidence="3" key="1">
    <citation type="submission" date="2025-08" db="UniProtKB">
        <authorList>
            <consortium name="Ensembl"/>
        </authorList>
    </citation>
    <scope>IDENTIFICATION</scope>
</reference>
<evidence type="ECO:0000313" key="3">
    <source>
        <dbReference type="Ensembl" id="ENSSSCP00015042734.1"/>
    </source>
</evidence>
<comment type="similarity">
    <text evidence="1">Belongs to the taxilin family.</text>
</comment>
<feature type="compositionally biased region" description="Basic and acidic residues" evidence="2">
    <location>
        <begin position="56"/>
        <end position="69"/>
    </location>
</feature>
<organism evidence="3 4">
    <name type="scientific">Sus scrofa</name>
    <name type="common">Pig</name>
    <dbReference type="NCBI Taxonomy" id="9823"/>
    <lineage>
        <taxon>Eukaryota</taxon>
        <taxon>Metazoa</taxon>
        <taxon>Chordata</taxon>
        <taxon>Craniata</taxon>
        <taxon>Vertebrata</taxon>
        <taxon>Euteleostomi</taxon>
        <taxon>Mammalia</taxon>
        <taxon>Eutheria</taxon>
        <taxon>Laurasiatheria</taxon>
        <taxon>Artiodactyla</taxon>
        <taxon>Suina</taxon>
        <taxon>Suidae</taxon>
        <taxon>Sus</taxon>
    </lineage>
</organism>
<feature type="compositionally biased region" description="Low complexity" evidence="2">
    <location>
        <begin position="76"/>
        <end position="91"/>
    </location>
</feature>
<accession>A0A8D0Q375</accession>
<protein>
    <submittedName>
        <fullName evidence="3">Uncharacterized protein</fullName>
    </submittedName>
</protein>
<dbReference type="AlphaFoldDB" id="A0A8D0Q375"/>
<dbReference type="PANTHER" id="PTHR16127:SF10">
    <property type="entry name" value="BETA-TAXILIN"/>
    <property type="match status" value="1"/>
</dbReference>
<dbReference type="Proteomes" id="UP000694726">
    <property type="component" value="Unplaced"/>
</dbReference>
<dbReference type="GO" id="GO:0019905">
    <property type="term" value="F:syntaxin binding"/>
    <property type="evidence" value="ECO:0007669"/>
    <property type="project" value="InterPro"/>
</dbReference>
<dbReference type="PANTHER" id="PTHR16127">
    <property type="entry name" value="TAXILIN"/>
    <property type="match status" value="1"/>
</dbReference>